<dbReference type="InterPro" id="IPR023313">
    <property type="entry name" value="UBQ-conjugating_AS"/>
</dbReference>
<evidence type="ECO:0000259" key="7">
    <source>
        <dbReference type="PROSITE" id="PS50030"/>
    </source>
</evidence>
<evidence type="ECO:0000313" key="10">
    <source>
        <dbReference type="Proteomes" id="UP000192578"/>
    </source>
</evidence>
<comment type="caution">
    <text evidence="9">The sequence shown here is derived from an EMBL/GenBank/DDBJ whole genome shotgun (WGS) entry which is preliminary data.</text>
</comment>
<sequence length="201" mass="21869">MATNMANTRIQRELAEVARASDSEKGIVSLEALDGRLDHLLGVIMGPPGSPYDGGTFKLDIHIPVEYPFKPPIIKFATKVWHPNVSSASGAICLDILKTNWAAAMTLRTVMISIQALLGSPVADDPQDAIVAGQFKSQRSLFDQTARYWAHIHAGAPTSVAVMDQKVAQMVQMGFRESDVQDNLSWNGWDVEKALEKLAPG</sequence>
<comment type="similarity">
    <text evidence="6">Belongs to the ubiquitin-conjugating enzyme family.</text>
</comment>
<dbReference type="InterPro" id="IPR009060">
    <property type="entry name" value="UBA-like_sf"/>
</dbReference>
<feature type="active site" description="Glycyl thioester intermediate" evidence="5">
    <location>
        <position position="93"/>
    </location>
</feature>
<gene>
    <name evidence="9" type="ORF">BV898_08437</name>
</gene>
<name>A0A1W0WQM6_HYPEX</name>
<dbReference type="OrthoDB" id="9993688at2759"/>
<keyword evidence="2 6" id="KW-0547">Nucleotide-binding</keyword>
<dbReference type="CDD" id="cd23800">
    <property type="entry name" value="UBCc_UBE2K"/>
    <property type="match status" value="1"/>
</dbReference>
<evidence type="ECO:0000256" key="6">
    <source>
        <dbReference type="RuleBase" id="RU362109"/>
    </source>
</evidence>
<dbReference type="GO" id="GO:0005524">
    <property type="term" value="F:ATP binding"/>
    <property type="evidence" value="ECO:0007669"/>
    <property type="project" value="UniProtKB-UniRule"/>
</dbReference>
<dbReference type="PROSITE" id="PS00183">
    <property type="entry name" value="UBC_1"/>
    <property type="match status" value="1"/>
</dbReference>
<dbReference type="SMART" id="SM00212">
    <property type="entry name" value="UBCc"/>
    <property type="match status" value="1"/>
</dbReference>
<dbReference type="Gene3D" id="1.10.8.10">
    <property type="entry name" value="DNA helicase RuvA subunit, C-terminal domain"/>
    <property type="match status" value="1"/>
</dbReference>
<organism evidence="9 10">
    <name type="scientific">Hypsibius exemplaris</name>
    <name type="common">Freshwater tardigrade</name>
    <dbReference type="NCBI Taxonomy" id="2072580"/>
    <lineage>
        <taxon>Eukaryota</taxon>
        <taxon>Metazoa</taxon>
        <taxon>Ecdysozoa</taxon>
        <taxon>Tardigrada</taxon>
        <taxon>Eutardigrada</taxon>
        <taxon>Parachela</taxon>
        <taxon>Hypsibioidea</taxon>
        <taxon>Hypsibiidae</taxon>
        <taxon>Hypsibius</taxon>
    </lineage>
</organism>
<accession>A0A1W0WQM6</accession>
<dbReference type="SUPFAM" id="SSF46934">
    <property type="entry name" value="UBA-like"/>
    <property type="match status" value="1"/>
</dbReference>
<keyword evidence="3 6" id="KW-0833">Ubl conjugation pathway</keyword>
<dbReference type="GO" id="GO:0016740">
    <property type="term" value="F:transferase activity"/>
    <property type="evidence" value="ECO:0007669"/>
    <property type="project" value="UniProtKB-KW"/>
</dbReference>
<proteinExistence type="inferred from homology"/>
<dbReference type="EMBL" id="MTYJ01000060">
    <property type="protein sequence ID" value="OQV17504.1"/>
    <property type="molecule type" value="Genomic_DNA"/>
</dbReference>
<dbReference type="InterPro" id="IPR015940">
    <property type="entry name" value="UBA"/>
</dbReference>
<dbReference type="InterPro" id="IPR000608">
    <property type="entry name" value="UBC"/>
</dbReference>
<dbReference type="PANTHER" id="PTHR24068">
    <property type="entry name" value="UBIQUITIN-CONJUGATING ENZYME E2"/>
    <property type="match status" value="1"/>
</dbReference>
<feature type="domain" description="UBC core" evidence="8">
    <location>
        <begin position="5"/>
        <end position="155"/>
    </location>
</feature>
<dbReference type="Gene3D" id="3.10.110.10">
    <property type="entry name" value="Ubiquitin Conjugating Enzyme"/>
    <property type="match status" value="1"/>
</dbReference>
<evidence type="ECO:0000259" key="8">
    <source>
        <dbReference type="PROSITE" id="PS50127"/>
    </source>
</evidence>
<keyword evidence="1" id="KW-0808">Transferase</keyword>
<feature type="domain" description="UBA" evidence="7">
    <location>
        <begin position="162"/>
        <end position="201"/>
    </location>
</feature>
<dbReference type="AlphaFoldDB" id="A0A1W0WQM6"/>
<evidence type="ECO:0000256" key="3">
    <source>
        <dbReference type="ARBA" id="ARBA00022786"/>
    </source>
</evidence>
<evidence type="ECO:0000313" key="9">
    <source>
        <dbReference type="EMBL" id="OQV17504.1"/>
    </source>
</evidence>
<evidence type="ECO:0000256" key="1">
    <source>
        <dbReference type="ARBA" id="ARBA00022679"/>
    </source>
</evidence>
<dbReference type="Pfam" id="PF00179">
    <property type="entry name" value="UQ_con"/>
    <property type="match status" value="1"/>
</dbReference>
<keyword evidence="4 6" id="KW-0067">ATP-binding</keyword>
<dbReference type="PROSITE" id="PS50030">
    <property type="entry name" value="UBA"/>
    <property type="match status" value="1"/>
</dbReference>
<evidence type="ECO:0000256" key="2">
    <source>
        <dbReference type="ARBA" id="ARBA00022741"/>
    </source>
</evidence>
<dbReference type="SUPFAM" id="SSF54495">
    <property type="entry name" value="UBC-like"/>
    <property type="match status" value="1"/>
</dbReference>
<dbReference type="Proteomes" id="UP000192578">
    <property type="component" value="Unassembled WGS sequence"/>
</dbReference>
<keyword evidence="10" id="KW-1185">Reference proteome</keyword>
<dbReference type="PROSITE" id="PS50127">
    <property type="entry name" value="UBC_2"/>
    <property type="match status" value="1"/>
</dbReference>
<reference evidence="10" key="1">
    <citation type="submission" date="2017-01" db="EMBL/GenBank/DDBJ databases">
        <title>Comparative genomics of anhydrobiosis in the tardigrade Hypsibius dujardini.</title>
        <authorList>
            <person name="Yoshida Y."/>
            <person name="Koutsovoulos G."/>
            <person name="Laetsch D."/>
            <person name="Stevens L."/>
            <person name="Kumar S."/>
            <person name="Horikawa D."/>
            <person name="Ishino K."/>
            <person name="Komine S."/>
            <person name="Tomita M."/>
            <person name="Blaxter M."/>
            <person name="Arakawa K."/>
        </authorList>
    </citation>
    <scope>NUCLEOTIDE SEQUENCE [LARGE SCALE GENOMIC DNA]</scope>
    <source>
        <strain evidence="10">Z151</strain>
    </source>
</reference>
<evidence type="ECO:0000256" key="4">
    <source>
        <dbReference type="ARBA" id="ARBA00022840"/>
    </source>
</evidence>
<dbReference type="InterPro" id="IPR016135">
    <property type="entry name" value="UBQ-conjugating_enzyme/RWD"/>
</dbReference>
<evidence type="ECO:0000256" key="5">
    <source>
        <dbReference type="PROSITE-ProRule" id="PRU10133"/>
    </source>
</evidence>
<protein>
    <submittedName>
        <fullName evidence="9">Ubiquitin-conjugating enzyme E2 K</fullName>
    </submittedName>
</protein>